<dbReference type="SUPFAM" id="SSF52540">
    <property type="entry name" value="P-loop containing nucleoside triphosphate hydrolases"/>
    <property type="match status" value="1"/>
</dbReference>
<protein>
    <submittedName>
        <fullName evidence="1">Uncharacterized protein</fullName>
    </submittedName>
</protein>
<proteinExistence type="predicted"/>
<dbReference type="Pfam" id="PF13671">
    <property type="entry name" value="AAA_33"/>
    <property type="match status" value="1"/>
</dbReference>
<sequence>MEKTLILIRGVSGAGKSTLAEMFEGLNFTKVAADDYWGPNYDFDISKIHLAHHWCQLTVRQLLEDGTSVVVHNTATTEKDVAIYQDIAKQHGARFVSIVVENRHGNDSVHGVPQEVREGQERKLRASIKLI</sequence>
<reference evidence="1 2" key="1">
    <citation type="submission" date="2017-12" db="EMBL/GenBank/DDBJ databases">
        <title>Genomic characterization of T5-related Aeromonas hydrophila phages AhSzq-1 and AhSzw-1 and proposal to be two new species.</title>
        <authorList>
            <person name="Chen L."/>
            <person name="Yuan S."/>
            <person name="Ma Y."/>
        </authorList>
    </citation>
    <scope>NUCLEOTIDE SEQUENCE [LARGE SCALE GENOMIC DNA]</scope>
    <source>
        <strain evidence="1">Seawater</strain>
    </source>
</reference>
<dbReference type="InterPro" id="IPR027417">
    <property type="entry name" value="P-loop_NTPase"/>
</dbReference>
<gene>
    <name evidence="1" type="ORF">AhSzq1_27</name>
</gene>
<dbReference type="EMBL" id="MG676224">
    <property type="protein sequence ID" value="AVR75920.1"/>
    <property type="molecule type" value="Genomic_DNA"/>
</dbReference>
<dbReference type="Proteomes" id="UP000244741">
    <property type="component" value="Segment"/>
</dbReference>
<organism evidence="1 2">
    <name type="scientific">Aeromonas phage AhSzq-1</name>
    <dbReference type="NCBI Taxonomy" id="2138298"/>
    <lineage>
        <taxon>Viruses</taxon>
        <taxon>Duplodnaviria</taxon>
        <taxon>Heunggongvirae</taxon>
        <taxon>Uroviricota</taxon>
        <taxon>Caudoviricetes</taxon>
        <taxon>Demerecviridae</taxon>
        <taxon>Shenzhenvirus</taxon>
        <taxon>Shenzhenvirus AhSzq1</taxon>
    </lineage>
</organism>
<keyword evidence="2" id="KW-1185">Reference proteome</keyword>
<accession>A0A2R4ALJ1</accession>
<evidence type="ECO:0000313" key="2">
    <source>
        <dbReference type="Proteomes" id="UP000244741"/>
    </source>
</evidence>
<name>A0A2R4ALJ1_9CAUD</name>
<dbReference type="Gene3D" id="3.40.50.300">
    <property type="entry name" value="P-loop containing nucleotide triphosphate hydrolases"/>
    <property type="match status" value="1"/>
</dbReference>
<evidence type="ECO:0000313" key="1">
    <source>
        <dbReference type="EMBL" id="AVR75920.1"/>
    </source>
</evidence>